<evidence type="ECO:0000259" key="2">
    <source>
        <dbReference type="Pfam" id="PF01191"/>
    </source>
</evidence>
<reference evidence="3" key="1">
    <citation type="journal article" date="2020" name="Nature">
        <title>Giant virus diversity and host interactions through global metagenomics.</title>
        <authorList>
            <person name="Schulz F."/>
            <person name="Roux S."/>
            <person name="Paez-Espino D."/>
            <person name="Jungbluth S."/>
            <person name="Walsh D.A."/>
            <person name="Denef V.J."/>
            <person name="McMahon K.D."/>
            <person name="Konstantinidis K.T."/>
            <person name="Eloe-Fadrosh E.A."/>
            <person name="Kyrpides N.C."/>
            <person name="Woyke T."/>
        </authorList>
    </citation>
    <scope>NUCLEOTIDE SEQUENCE</scope>
    <source>
        <strain evidence="3">GVMAG-M-3300023179-27</strain>
    </source>
</reference>
<dbReference type="GO" id="GO:0006362">
    <property type="term" value="P:transcription elongation by RNA polymerase I"/>
    <property type="evidence" value="ECO:0007669"/>
    <property type="project" value="TreeGrafter"/>
</dbReference>
<evidence type="ECO:0000256" key="1">
    <source>
        <dbReference type="ARBA" id="ARBA00023163"/>
    </source>
</evidence>
<dbReference type="InterPro" id="IPR000783">
    <property type="entry name" value="RNA_pol_subH/Rpb5_C"/>
</dbReference>
<evidence type="ECO:0000313" key="3">
    <source>
        <dbReference type="EMBL" id="QHT26505.1"/>
    </source>
</evidence>
<protein>
    <recommendedName>
        <fullName evidence="2">RNA polymerase subunit H/Rpb5 C-terminal domain-containing protein</fullName>
    </recommendedName>
</protein>
<dbReference type="Gene3D" id="3.90.940.20">
    <property type="entry name" value="RPB5-like RNA polymerase subunit"/>
    <property type="match status" value="1"/>
</dbReference>
<dbReference type="Pfam" id="PF01191">
    <property type="entry name" value="RNA_pol_Rpb5_C"/>
    <property type="match status" value="1"/>
</dbReference>
<name>A0A6C0EGQ1_9ZZZZ</name>
<dbReference type="PIRSF" id="PIRSF000747">
    <property type="entry name" value="RPB5"/>
    <property type="match status" value="1"/>
</dbReference>
<dbReference type="GO" id="GO:0005666">
    <property type="term" value="C:RNA polymerase III complex"/>
    <property type="evidence" value="ECO:0007669"/>
    <property type="project" value="TreeGrafter"/>
</dbReference>
<proteinExistence type="predicted"/>
<dbReference type="InterPro" id="IPR014381">
    <property type="entry name" value="Arch_Rpo5/euc_Rpb5"/>
</dbReference>
<dbReference type="GO" id="GO:0042797">
    <property type="term" value="P:tRNA transcription by RNA polymerase III"/>
    <property type="evidence" value="ECO:0007669"/>
    <property type="project" value="TreeGrafter"/>
</dbReference>
<dbReference type="GO" id="GO:0006366">
    <property type="term" value="P:transcription by RNA polymerase II"/>
    <property type="evidence" value="ECO:0007669"/>
    <property type="project" value="TreeGrafter"/>
</dbReference>
<accession>A0A6C0EGQ1</accession>
<dbReference type="GO" id="GO:0005665">
    <property type="term" value="C:RNA polymerase II, core complex"/>
    <property type="evidence" value="ECO:0007669"/>
    <property type="project" value="TreeGrafter"/>
</dbReference>
<dbReference type="SUPFAM" id="SSF55287">
    <property type="entry name" value="RPB5-like RNA polymerase subunit"/>
    <property type="match status" value="1"/>
</dbReference>
<dbReference type="AlphaFoldDB" id="A0A6C0EGQ1"/>
<dbReference type="InterPro" id="IPR035913">
    <property type="entry name" value="RPB5-like_sf"/>
</dbReference>
<dbReference type="GO" id="GO:0003899">
    <property type="term" value="F:DNA-directed RNA polymerase activity"/>
    <property type="evidence" value="ECO:0007669"/>
    <property type="project" value="InterPro"/>
</dbReference>
<dbReference type="EMBL" id="MN739794">
    <property type="protein sequence ID" value="QHT26505.1"/>
    <property type="molecule type" value="Genomic_DNA"/>
</dbReference>
<sequence length="202" mass="23521">MSDNPQLLAMKKDSETVRKTVLENVLKMLFERKLIKQESIEQHMQKFKNPTDDNTYSIDLEKDKKKTIVRLIPQKIVGVTKIPVIKEFLDSYKNHHKIMIFDSITDKAKASLSTAHTEVFTEDFFMINITDHIDSPKYEILSEQEVTELLNTYNVKRNNLNKILTSDPIVSYFNLKRGQVIRILRCSEQTQKSVAYRIVAKG</sequence>
<keyword evidence="1" id="KW-0804">Transcription</keyword>
<dbReference type="PANTHER" id="PTHR10535">
    <property type="entry name" value="DNA-DIRECTED RNA POLYMERASES I, II, AND III SUBUNIT RPABC1"/>
    <property type="match status" value="1"/>
</dbReference>
<dbReference type="GO" id="GO:0005736">
    <property type="term" value="C:RNA polymerase I complex"/>
    <property type="evidence" value="ECO:0007669"/>
    <property type="project" value="TreeGrafter"/>
</dbReference>
<dbReference type="GO" id="GO:0003677">
    <property type="term" value="F:DNA binding"/>
    <property type="evidence" value="ECO:0007669"/>
    <property type="project" value="InterPro"/>
</dbReference>
<feature type="domain" description="RNA polymerase subunit H/Rpb5 C-terminal" evidence="2">
    <location>
        <begin position="127"/>
        <end position="199"/>
    </location>
</feature>
<organism evidence="3">
    <name type="scientific">viral metagenome</name>
    <dbReference type="NCBI Taxonomy" id="1070528"/>
    <lineage>
        <taxon>unclassified sequences</taxon>
        <taxon>metagenomes</taxon>
        <taxon>organismal metagenomes</taxon>
    </lineage>
</organism>
<dbReference type="PANTHER" id="PTHR10535:SF0">
    <property type="entry name" value="DNA-DIRECTED RNA POLYMERASES I, II, AND III SUBUNIT RPABC1"/>
    <property type="match status" value="1"/>
</dbReference>